<evidence type="ECO:0000313" key="2">
    <source>
        <dbReference type="Proteomes" id="UP000316621"/>
    </source>
</evidence>
<protein>
    <submittedName>
        <fullName evidence="1">Uncharacterized protein</fullName>
    </submittedName>
</protein>
<proteinExistence type="predicted"/>
<gene>
    <name evidence="1" type="ORF">C5167_046324</name>
</gene>
<keyword evidence="2" id="KW-1185">Reference proteome</keyword>
<dbReference type="AlphaFoldDB" id="A0A4Y7LGZ3"/>
<dbReference type="Proteomes" id="UP000316621">
    <property type="component" value="Chromosome 11"/>
</dbReference>
<evidence type="ECO:0000313" key="1">
    <source>
        <dbReference type="EMBL" id="RZC83541.1"/>
    </source>
</evidence>
<dbReference type="EMBL" id="CM010725">
    <property type="protein sequence ID" value="RZC83541.1"/>
    <property type="molecule type" value="Genomic_DNA"/>
</dbReference>
<sequence length="51" mass="5936">MAATVGVHETMQSKQQLEYLVVLETMQMGWTYYQLMVESAENIGVFDRLQH</sequence>
<name>A0A4Y7LGZ3_PAPSO</name>
<accession>A0A4Y7LGZ3</accession>
<reference evidence="1 2" key="1">
    <citation type="journal article" date="2018" name="Science">
        <title>The opium poppy genome and morphinan production.</title>
        <authorList>
            <person name="Guo L."/>
            <person name="Winzer T."/>
            <person name="Yang X."/>
            <person name="Li Y."/>
            <person name="Ning Z."/>
            <person name="He Z."/>
            <person name="Teodor R."/>
            <person name="Lu Y."/>
            <person name="Bowser T.A."/>
            <person name="Graham I.A."/>
            <person name="Ye K."/>
        </authorList>
    </citation>
    <scope>NUCLEOTIDE SEQUENCE [LARGE SCALE GENOMIC DNA]</scope>
    <source>
        <strain evidence="2">cv. HN1</strain>
        <tissue evidence="1">Leaves</tissue>
    </source>
</reference>
<dbReference type="Gramene" id="RZC83541">
    <property type="protein sequence ID" value="RZC83541"/>
    <property type="gene ID" value="C5167_046324"/>
</dbReference>
<organism evidence="1 2">
    <name type="scientific">Papaver somniferum</name>
    <name type="common">Opium poppy</name>
    <dbReference type="NCBI Taxonomy" id="3469"/>
    <lineage>
        <taxon>Eukaryota</taxon>
        <taxon>Viridiplantae</taxon>
        <taxon>Streptophyta</taxon>
        <taxon>Embryophyta</taxon>
        <taxon>Tracheophyta</taxon>
        <taxon>Spermatophyta</taxon>
        <taxon>Magnoliopsida</taxon>
        <taxon>Ranunculales</taxon>
        <taxon>Papaveraceae</taxon>
        <taxon>Papaveroideae</taxon>
        <taxon>Papaver</taxon>
    </lineage>
</organism>